<dbReference type="PANTHER" id="PTHR30040">
    <property type="entry name" value="THIAMINE BIOSYNTHESIS LIPOPROTEIN APBE"/>
    <property type="match status" value="1"/>
</dbReference>
<dbReference type="EMBL" id="BOOP01000029">
    <property type="protein sequence ID" value="GII40822.1"/>
    <property type="molecule type" value="Genomic_DNA"/>
</dbReference>
<dbReference type="GO" id="GO:0046872">
    <property type="term" value="F:metal ion binding"/>
    <property type="evidence" value="ECO:0007669"/>
    <property type="project" value="UniProtKB-KW"/>
</dbReference>
<dbReference type="InterPro" id="IPR024932">
    <property type="entry name" value="ApbE"/>
</dbReference>
<keyword evidence="5 11" id="KW-0808">Transferase</keyword>
<dbReference type="Gene3D" id="3.10.520.10">
    <property type="entry name" value="ApbE-like domains"/>
    <property type="match status" value="2"/>
</dbReference>
<keyword evidence="7" id="KW-0274">FAD</keyword>
<dbReference type="SUPFAM" id="SSF143631">
    <property type="entry name" value="ApbE-like"/>
    <property type="match status" value="1"/>
</dbReference>
<evidence type="ECO:0000256" key="7">
    <source>
        <dbReference type="ARBA" id="ARBA00022827"/>
    </source>
</evidence>
<evidence type="ECO:0000256" key="9">
    <source>
        <dbReference type="ARBA" id="ARBA00031306"/>
    </source>
</evidence>
<evidence type="ECO:0000256" key="6">
    <source>
        <dbReference type="ARBA" id="ARBA00022723"/>
    </source>
</evidence>
<reference evidence="11 12" key="1">
    <citation type="submission" date="2021-01" db="EMBL/GenBank/DDBJ databases">
        <title>Whole genome shotgun sequence of Planotetraspora phitsanulokensis NBRC 104273.</title>
        <authorList>
            <person name="Komaki H."/>
            <person name="Tamura T."/>
        </authorList>
    </citation>
    <scope>NUCLEOTIDE SEQUENCE [LARGE SCALE GENOMIC DNA]</scope>
    <source>
        <strain evidence="11 12">NBRC 104273</strain>
    </source>
</reference>
<sequence>MGTVFSFDVRDGGFEGVELAIAEAVEWLHRVDETFSTYRPESVVSRLDRGEITLAGCPPEVAEVLRLCDEASRVSRGYFTSHPGGRLDPSAVVKGWAIERASRILTRAGAANHCVNGGGDVRLTGSAASGSPWRVGIAHPLRPGELAAVVTGRDLAVATSGTAERGAHIVDPHTGRPATALASITLIGESLTMTDAYATAAFAMGDAARDWVRELEGFEAFAVTASGSTWHTGDFPKLAILTD</sequence>
<evidence type="ECO:0000256" key="1">
    <source>
        <dbReference type="ARBA" id="ARBA00001946"/>
    </source>
</evidence>
<organism evidence="11 12">
    <name type="scientific">Planotetraspora phitsanulokensis</name>
    <dbReference type="NCBI Taxonomy" id="575192"/>
    <lineage>
        <taxon>Bacteria</taxon>
        <taxon>Bacillati</taxon>
        <taxon>Actinomycetota</taxon>
        <taxon>Actinomycetes</taxon>
        <taxon>Streptosporangiales</taxon>
        <taxon>Streptosporangiaceae</taxon>
        <taxon>Planotetraspora</taxon>
    </lineage>
</organism>
<gene>
    <name evidence="11" type="ORF">Pph01_58250</name>
</gene>
<dbReference type="GO" id="GO:0016740">
    <property type="term" value="F:transferase activity"/>
    <property type="evidence" value="ECO:0007669"/>
    <property type="project" value="UniProtKB-KW"/>
</dbReference>
<accession>A0A8J3XGH2</accession>
<dbReference type="EC" id="2.7.1.180" evidence="2"/>
<evidence type="ECO:0000256" key="8">
    <source>
        <dbReference type="ARBA" id="ARBA00022842"/>
    </source>
</evidence>
<keyword evidence="12" id="KW-1185">Reference proteome</keyword>
<evidence type="ECO:0000256" key="3">
    <source>
        <dbReference type="ARBA" id="ARBA00016337"/>
    </source>
</evidence>
<comment type="caution">
    <text evidence="11">The sequence shown here is derived from an EMBL/GenBank/DDBJ whole genome shotgun (WGS) entry which is preliminary data.</text>
</comment>
<dbReference type="Pfam" id="PF02424">
    <property type="entry name" value="ApbE"/>
    <property type="match status" value="2"/>
</dbReference>
<evidence type="ECO:0000256" key="2">
    <source>
        <dbReference type="ARBA" id="ARBA00011955"/>
    </source>
</evidence>
<dbReference type="InterPro" id="IPR003374">
    <property type="entry name" value="ApbE-like_sf"/>
</dbReference>
<evidence type="ECO:0000256" key="10">
    <source>
        <dbReference type="ARBA" id="ARBA00048540"/>
    </source>
</evidence>
<protein>
    <recommendedName>
        <fullName evidence="3">FAD:protein FMN transferase</fullName>
        <ecNumber evidence="2">2.7.1.180</ecNumber>
    </recommendedName>
    <alternativeName>
        <fullName evidence="9">Flavin transferase</fullName>
    </alternativeName>
</protein>
<keyword evidence="6" id="KW-0479">Metal-binding</keyword>
<evidence type="ECO:0000256" key="5">
    <source>
        <dbReference type="ARBA" id="ARBA00022679"/>
    </source>
</evidence>
<dbReference type="AlphaFoldDB" id="A0A8J3XGH2"/>
<evidence type="ECO:0000256" key="4">
    <source>
        <dbReference type="ARBA" id="ARBA00022630"/>
    </source>
</evidence>
<name>A0A8J3XGH2_9ACTN</name>
<evidence type="ECO:0000313" key="12">
    <source>
        <dbReference type="Proteomes" id="UP000622547"/>
    </source>
</evidence>
<proteinExistence type="predicted"/>
<keyword evidence="4" id="KW-0285">Flavoprotein</keyword>
<dbReference type="PANTHER" id="PTHR30040:SF2">
    <property type="entry name" value="FAD:PROTEIN FMN TRANSFERASE"/>
    <property type="match status" value="1"/>
</dbReference>
<dbReference type="Proteomes" id="UP000622547">
    <property type="component" value="Unassembled WGS sequence"/>
</dbReference>
<comment type="catalytic activity">
    <reaction evidence="10">
        <text>L-threonyl-[protein] + FAD = FMN-L-threonyl-[protein] + AMP + H(+)</text>
        <dbReference type="Rhea" id="RHEA:36847"/>
        <dbReference type="Rhea" id="RHEA-COMP:11060"/>
        <dbReference type="Rhea" id="RHEA-COMP:11061"/>
        <dbReference type="ChEBI" id="CHEBI:15378"/>
        <dbReference type="ChEBI" id="CHEBI:30013"/>
        <dbReference type="ChEBI" id="CHEBI:57692"/>
        <dbReference type="ChEBI" id="CHEBI:74257"/>
        <dbReference type="ChEBI" id="CHEBI:456215"/>
        <dbReference type="EC" id="2.7.1.180"/>
    </reaction>
</comment>
<comment type="cofactor">
    <cofactor evidence="1">
        <name>Mg(2+)</name>
        <dbReference type="ChEBI" id="CHEBI:18420"/>
    </cofactor>
</comment>
<keyword evidence="8" id="KW-0460">Magnesium</keyword>
<evidence type="ECO:0000313" key="11">
    <source>
        <dbReference type="EMBL" id="GII40822.1"/>
    </source>
</evidence>